<evidence type="ECO:0000256" key="7">
    <source>
        <dbReference type="PROSITE-ProRule" id="PRU00076"/>
    </source>
</evidence>
<keyword evidence="8" id="KW-0479">Metal-binding</keyword>
<feature type="domain" description="Disintegrin" evidence="12">
    <location>
        <begin position="333"/>
        <end position="419"/>
    </location>
</feature>
<evidence type="ECO:0000256" key="6">
    <source>
        <dbReference type="PROSITE-ProRule" id="PRU00068"/>
    </source>
</evidence>
<dbReference type="Pfam" id="PF00200">
    <property type="entry name" value="Disintegrin"/>
    <property type="match status" value="1"/>
</dbReference>
<dbReference type="InterPro" id="IPR036436">
    <property type="entry name" value="Disintegrin_dom_sf"/>
</dbReference>
<dbReference type="Pfam" id="PF01421">
    <property type="entry name" value="Reprolysin"/>
    <property type="match status" value="1"/>
</dbReference>
<protein>
    <submittedName>
        <fullName evidence="14">ADAM8 protein</fullName>
    </submittedName>
</protein>
<evidence type="ECO:0000256" key="3">
    <source>
        <dbReference type="ARBA" id="ARBA00022989"/>
    </source>
</evidence>
<evidence type="ECO:0000256" key="10">
    <source>
        <dbReference type="SAM" id="Phobius"/>
    </source>
</evidence>
<keyword evidence="4 10" id="KW-0472">Membrane</keyword>
<evidence type="ECO:0000256" key="8">
    <source>
        <dbReference type="PROSITE-ProRule" id="PRU00276"/>
    </source>
</evidence>
<feature type="compositionally biased region" description="Pro residues" evidence="9">
    <location>
        <begin position="709"/>
        <end position="718"/>
    </location>
</feature>
<feature type="domain" description="EGF-like" evidence="11">
    <location>
        <begin position="540"/>
        <end position="572"/>
    </location>
</feature>
<dbReference type="InterPro" id="IPR001762">
    <property type="entry name" value="Disintegrin_dom"/>
</dbReference>
<keyword evidence="2 10" id="KW-0812">Transmembrane</keyword>
<feature type="compositionally biased region" description="Pro residues" evidence="9">
    <location>
        <begin position="672"/>
        <end position="688"/>
    </location>
</feature>
<accession>A0A7L4BA88</accession>
<dbReference type="Proteomes" id="UP000556165">
    <property type="component" value="Unassembled WGS sequence"/>
</dbReference>
<dbReference type="GO" id="GO:0002693">
    <property type="term" value="P:positive regulation of cellular extravasation"/>
    <property type="evidence" value="ECO:0007669"/>
    <property type="project" value="TreeGrafter"/>
</dbReference>
<feature type="region of interest" description="Disordered" evidence="9">
    <location>
        <begin position="700"/>
        <end position="720"/>
    </location>
</feature>
<evidence type="ECO:0000256" key="5">
    <source>
        <dbReference type="ARBA" id="ARBA00023157"/>
    </source>
</evidence>
<dbReference type="InterPro" id="IPR001590">
    <property type="entry name" value="Peptidase_M12B"/>
</dbReference>
<keyword evidence="3 10" id="KW-1133">Transmembrane helix</keyword>
<evidence type="ECO:0000256" key="1">
    <source>
        <dbReference type="ARBA" id="ARBA00004479"/>
    </source>
</evidence>
<feature type="transmembrane region" description="Helical" evidence="10">
    <location>
        <begin position="585"/>
        <end position="608"/>
    </location>
</feature>
<dbReference type="InterPro" id="IPR006586">
    <property type="entry name" value="ADAM_Cys-rich"/>
</dbReference>
<evidence type="ECO:0000313" key="15">
    <source>
        <dbReference type="Proteomes" id="UP000556165"/>
    </source>
</evidence>
<evidence type="ECO:0000313" key="14">
    <source>
        <dbReference type="EMBL" id="NXW34531.1"/>
    </source>
</evidence>
<dbReference type="PRINTS" id="PR00289">
    <property type="entry name" value="DISINTEGRIN"/>
</dbReference>
<comment type="caution">
    <text evidence="7">Lacks conserved residue(s) required for the propagation of feature annotation.</text>
</comment>
<feature type="active site" evidence="8">
    <location>
        <position position="260"/>
    </location>
</feature>
<dbReference type="Gene3D" id="4.10.70.10">
    <property type="entry name" value="Disintegrin domain"/>
    <property type="match status" value="1"/>
</dbReference>
<dbReference type="InterPro" id="IPR024079">
    <property type="entry name" value="MetalloPept_cat_dom_sf"/>
</dbReference>
<comment type="caution">
    <text evidence="14">The sequence shown here is derived from an EMBL/GenBank/DDBJ whole genome shotgun (WGS) entry which is preliminary data.</text>
</comment>
<dbReference type="GO" id="GO:0046872">
    <property type="term" value="F:metal ion binding"/>
    <property type="evidence" value="ECO:0007669"/>
    <property type="project" value="UniProtKB-KW"/>
</dbReference>
<keyword evidence="8" id="KW-0862">Zinc</keyword>
<dbReference type="GO" id="GO:0016020">
    <property type="term" value="C:membrane"/>
    <property type="evidence" value="ECO:0007669"/>
    <property type="project" value="UniProtKB-SubCell"/>
</dbReference>
<dbReference type="PROSITE" id="PS50026">
    <property type="entry name" value="EGF_3"/>
    <property type="match status" value="1"/>
</dbReference>
<dbReference type="PROSITE" id="PS01186">
    <property type="entry name" value="EGF_2"/>
    <property type="match status" value="1"/>
</dbReference>
<evidence type="ECO:0000259" key="11">
    <source>
        <dbReference type="PROSITE" id="PS50026"/>
    </source>
</evidence>
<keyword evidence="15" id="KW-1185">Reference proteome</keyword>
<dbReference type="FunFam" id="4.10.70.10:FF:000001">
    <property type="entry name" value="Disintegrin and metalloproteinase domain-containing protein 22"/>
    <property type="match status" value="1"/>
</dbReference>
<dbReference type="InterPro" id="IPR018358">
    <property type="entry name" value="Disintegrin_CS"/>
</dbReference>
<dbReference type="SUPFAM" id="SSF57552">
    <property type="entry name" value="Blood coagulation inhibitor (disintegrin)"/>
    <property type="match status" value="1"/>
</dbReference>
<feature type="disulfide bond" evidence="6">
    <location>
        <begin position="391"/>
        <end position="411"/>
    </location>
</feature>
<evidence type="ECO:0000256" key="9">
    <source>
        <dbReference type="SAM" id="MobiDB-lite"/>
    </source>
</evidence>
<dbReference type="PROSITE" id="PS00427">
    <property type="entry name" value="DISINTEGRIN_1"/>
    <property type="match status" value="1"/>
</dbReference>
<dbReference type="SMART" id="SM00608">
    <property type="entry name" value="ACR"/>
    <property type="match status" value="1"/>
</dbReference>
<dbReference type="Pfam" id="PF01562">
    <property type="entry name" value="Pep_M12B_propep"/>
    <property type="match status" value="1"/>
</dbReference>
<proteinExistence type="predicted"/>
<evidence type="ECO:0000256" key="2">
    <source>
        <dbReference type="ARBA" id="ARBA00022692"/>
    </source>
</evidence>
<reference evidence="14 15" key="1">
    <citation type="submission" date="2019-09" db="EMBL/GenBank/DDBJ databases">
        <title>Bird 10,000 Genomes (B10K) Project - Family phase.</title>
        <authorList>
            <person name="Zhang G."/>
        </authorList>
    </citation>
    <scope>NUCLEOTIDE SEQUENCE [LARGE SCALE GENOMIC DNA]</scope>
    <source>
        <strain evidence="14">B10K-DU-009-16</strain>
        <tissue evidence="14">Muscle</tissue>
    </source>
</reference>
<evidence type="ECO:0000259" key="13">
    <source>
        <dbReference type="PROSITE" id="PS50215"/>
    </source>
</evidence>
<feature type="disulfide bond" evidence="7">
    <location>
        <begin position="562"/>
        <end position="571"/>
    </location>
</feature>
<feature type="non-terminal residue" evidence="14">
    <location>
        <position position="763"/>
    </location>
</feature>
<gene>
    <name evidence="14" type="primary">Adam8</name>
    <name evidence="14" type="ORF">PHASIM_R11730</name>
</gene>
<dbReference type="AlphaFoldDB" id="A0A7L4BA88"/>
<dbReference type="PROSITE" id="PS50215">
    <property type="entry name" value="ADAM_MEPRO"/>
    <property type="match status" value="1"/>
</dbReference>
<organism evidence="14 15">
    <name type="scientific">Phaetusa simplex</name>
    <name type="common">large-billed tern</name>
    <dbReference type="NCBI Taxonomy" id="297813"/>
    <lineage>
        <taxon>Eukaryota</taxon>
        <taxon>Metazoa</taxon>
        <taxon>Chordata</taxon>
        <taxon>Craniata</taxon>
        <taxon>Vertebrata</taxon>
        <taxon>Euteleostomi</taxon>
        <taxon>Archelosauria</taxon>
        <taxon>Archosauria</taxon>
        <taxon>Dinosauria</taxon>
        <taxon>Saurischia</taxon>
        <taxon>Theropoda</taxon>
        <taxon>Coelurosauria</taxon>
        <taxon>Aves</taxon>
        <taxon>Neognathae</taxon>
        <taxon>Neoaves</taxon>
        <taxon>Charadriiformes</taxon>
        <taxon>Laridae</taxon>
        <taxon>Phaetusa</taxon>
    </lineage>
</organism>
<dbReference type="GO" id="GO:0004222">
    <property type="term" value="F:metalloendopeptidase activity"/>
    <property type="evidence" value="ECO:0007669"/>
    <property type="project" value="InterPro"/>
</dbReference>
<comment type="subcellular location">
    <subcellularLocation>
        <location evidence="1">Membrane</location>
        <topology evidence="1">Single-pass type I membrane protein</topology>
    </subcellularLocation>
</comment>
<dbReference type="PANTHER" id="PTHR11905">
    <property type="entry name" value="ADAM A DISINTEGRIN AND METALLOPROTEASE DOMAIN"/>
    <property type="match status" value="1"/>
</dbReference>
<dbReference type="InterPro" id="IPR000742">
    <property type="entry name" value="EGF"/>
</dbReference>
<feature type="domain" description="Peptidase M12B" evidence="13">
    <location>
        <begin position="125"/>
        <end position="325"/>
    </location>
</feature>
<evidence type="ECO:0000259" key="12">
    <source>
        <dbReference type="PROSITE" id="PS50214"/>
    </source>
</evidence>
<dbReference type="GO" id="GO:0051044">
    <property type="term" value="P:positive regulation of membrane protein ectodomain proteolysis"/>
    <property type="evidence" value="ECO:0007669"/>
    <property type="project" value="TreeGrafter"/>
</dbReference>
<keyword evidence="5 7" id="KW-1015">Disulfide bond</keyword>
<sequence length="763" mass="82103">RELLGQHYTETHYSADGTEITEQPDVQDHCLYQGHVRGYADSAASISTCSGLSGFFRVNGTTFLLEPLEEDAAGQHAVYRAAHLRGKRGTCPESGATLEYDREPRIPAAMKLYRWKSASLHKGPRYVELVLVVDNEEFRKHKDLRTVQNRMKEVVNHVDKLYQPLRLRVALIGLEVWSHKDKIVVSPNSEVTLDNFLHWREAELLRRKPHDNAQLITGIDFHGTTVGLAKKLVMCTRDSGGVNQDHSMNPFGAASTMAHEMGHNLGMSHDEDIAGCHCPVPKDDGGCVMAASVGLVYPKLFSRCSEQDMWQFLGDPRTSCLLNVPRADELYGGPVCGNQFVERGEQCDCGTPEECSDRCCNATTCQLREGAECARGNCCQDCKVKAAGALCRASKNDCDLPEHCTGFSAECPEDVFQENGIPCQNGNGYCYNGACPSHGEQCRALWGAGSCSPTLLTPLPSHHAGDVKCGTLLCLSDNTSPVLGGGSYSLFFGRFKCKAVIASSDANEVMAKLRLVPTGAKCGEEMVCYAGRCQNLLVYGDKNCSAKCNNHGVCNHKRECHCEPGWAAPYCEQKISGMAAGSSSVVLVAVPAVLALCGILLGTGVMLLRGRGTRRFQKGRTSGGPAAGLADPLFQEGGRTPRPHRQLSRRDIGHPNLLSSTAAPGDAQPLGPCRPAPQPSSGPPVPLWAPPWCPGRGLGSLLSSHQVKPKPPSKPLPPLKSKALCNGDGLPGLALPCPLLTTPVVLQQGIPPKVALKPPPPAR</sequence>
<feature type="binding site" evidence="8">
    <location>
        <position position="269"/>
    </location>
    <ligand>
        <name>Zn(2+)</name>
        <dbReference type="ChEBI" id="CHEBI:29105"/>
        <note>catalytic</note>
    </ligand>
</feature>
<dbReference type="Gene3D" id="3.40.390.10">
    <property type="entry name" value="Collagenase (Catalytic Domain)"/>
    <property type="match status" value="1"/>
</dbReference>
<dbReference type="SMART" id="SM00050">
    <property type="entry name" value="DISIN"/>
    <property type="match status" value="1"/>
</dbReference>
<dbReference type="GO" id="GO:0006508">
    <property type="term" value="P:proteolysis"/>
    <property type="evidence" value="ECO:0007669"/>
    <property type="project" value="InterPro"/>
</dbReference>
<dbReference type="CDD" id="cd04269">
    <property type="entry name" value="ZnMc_adamalysin_II_like"/>
    <property type="match status" value="1"/>
</dbReference>
<dbReference type="EMBL" id="VZZW01001128">
    <property type="protein sequence ID" value="NXW34531.1"/>
    <property type="molecule type" value="Genomic_DNA"/>
</dbReference>
<feature type="binding site" evidence="8">
    <location>
        <position position="263"/>
    </location>
    <ligand>
        <name>Zn(2+)</name>
        <dbReference type="ChEBI" id="CHEBI:29105"/>
        <note>catalytic</note>
    </ligand>
</feature>
<name>A0A7L4BA88_9CHAR</name>
<feature type="disulfide bond" evidence="7">
    <location>
        <begin position="544"/>
        <end position="554"/>
    </location>
</feature>
<keyword evidence="7" id="KW-0245">EGF-like domain</keyword>
<dbReference type="Pfam" id="PF08516">
    <property type="entry name" value="ADAM_CR"/>
    <property type="match status" value="1"/>
</dbReference>
<feature type="binding site" evidence="8">
    <location>
        <position position="259"/>
    </location>
    <ligand>
        <name>Zn(2+)</name>
        <dbReference type="ChEBI" id="CHEBI:29105"/>
        <note>catalytic</note>
    </ligand>
</feature>
<feature type="region of interest" description="Disordered" evidence="9">
    <location>
        <begin position="615"/>
        <end position="688"/>
    </location>
</feature>
<evidence type="ECO:0000256" key="4">
    <source>
        <dbReference type="ARBA" id="ARBA00023136"/>
    </source>
</evidence>
<dbReference type="InterPro" id="IPR002870">
    <property type="entry name" value="Peptidase_M12B_N"/>
</dbReference>
<dbReference type="SUPFAM" id="SSF55486">
    <property type="entry name" value="Metalloproteases ('zincins'), catalytic domain"/>
    <property type="match status" value="1"/>
</dbReference>
<dbReference type="GO" id="GO:0050839">
    <property type="term" value="F:cell adhesion molecule binding"/>
    <property type="evidence" value="ECO:0007669"/>
    <property type="project" value="TreeGrafter"/>
</dbReference>
<dbReference type="PANTHER" id="PTHR11905:SF20">
    <property type="entry name" value="DISINTEGRIN AND METALLOPROTEINASE DOMAIN-CONTAINING PROTEIN 8"/>
    <property type="match status" value="1"/>
</dbReference>
<feature type="non-terminal residue" evidence="14">
    <location>
        <position position="1"/>
    </location>
</feature>
<dbReference type="FunFam" id="3.40.390.10:FF:000002">
    <property type="entry name" value="Disintegrin and metalloproteinase domain-containing protein 22"/>
    <property type="match status" value="1"/>
</dbReference>
<dbReference type="GO" id="GO:0022407">
    <property type="term" value="P:regulation of cell-cell adhesion"/>
    <property type="evidence" value="ECO:0007669"/>
    <property type="project" value="TreeGrafter"/>
</dbReference>
<dbReference type="PROSITE" id="PS50214">
    <property type="entry name" value="DISINTEGRIN_2"/>
    <property type="match status" value="1"/>
</dbReference>
<dbReference type="InterPro" id="IPR034027">
    <property type="entry name" value="Reprolysin_adamalysin"/>
</dbReference>
<dbReference type="GO" id="GO:0006954">
    <property type="term" value="P:inflammatory response"/>
    <property type="evidence" value="ECO:0007669"/>
    <property type="project" value="TreeGrafter"/>
</dbReference>